<evidence type="ECO:0000313" key="3">
    <source>
        <dbReference type="Proteomes" id="UP000216451"/>
    </source>
</evidence>
<proteinExistence type="predicted"/>
<dbReference type="RefSeq" id="WP_158215605.1">
    <property type="nucleotide sequence ID" value="NZ_CALENZ010000002.1"/>
</dbReference>
<feature type="region of interest" description="Disordered" evidence="1">
    <location>
        <begin position="1"/>
        <end position="20"/>
    </location>
</feature>
<dbReference type="GeneID" id="98296674"/>
<comment type="caution">
    <text evidence="2">The sequence shown here is derived from an EMBL/GenBank/DDBJ whole genome shotgun (WGS) entry which is preliminary data.</text>
</comment>
<reference evidence="2 3" key="1">
    <citation type="journal article" date="2017" name="BMC Genomics">
        <title>Comparative genomic and phylogenomic analyses of the Bifidobacteriaceae family.</title>
        <authorList>
            <person name="Lugli G.A."/>
            <person name="Milani C."/>
            <person name="Turroni F."/>
            <person name="Duranti S."/>
            <person name="Mancabelli L."/>
            <person name="Mangifesta M."/>
            <person name="Ferrario C."/>
            <person name="Modesto M."/>
            <person name="Mattarelli P."/>
            <person name="Jiri K."/>
            <person name="van Sinderen D."/>
            <person name="Ventura M."/>
        </authorList>
    </citation>
    <scope>NUCLEOTIDE SEQUENCE [LARGE SCALE GENOMIC DNA]</scope>
    <source>
        <strain evidence="2 3">LMG 28769</strain>
    </source>
</reference>
<evidence type="ECO:0000256" key="1">
    <source>
        <dbReference type="SAM" id="MobiDB-lite"/>
    </source>
</evidence>
<accession>A0A261GB60</accession>
<dbReference type="Proteomes" id="UP000216451">
    <property type="component" value="Unassembled WGS sequence"/>
</dbReference>
<protein>
    <submittedName>
        <fullName evidence="2">Uncharacterized protein</fullName>
    </submittedName>
</protein>
<name>A0A261GB60_9BIFI</name>
<sequence length="50" mass="5547">MSSPQDRLNESNEDSSDVSAAWKKRAENLADAVADMVDYKDGMIVVPHPR</sequence>
<dbReference type="AlphaFoldDB" id="A0A261GB60"/>
<gene>
    <name evidence="2" type="ORF">BAQU_0291</name>
</gene>
<organism evidence="2 3">
    <name type="scientific">Bifidobacterium aquikefiri</name>
    <dbReference type="NCBI Taxonomy" id="1653207"/>
    <lineage>
        <taxon>Bacteria</taxon>
        <taxon>Bacillati</taxon>
        <taxon>Actinomycetota</taxon>
        <taxon>Actinomycetes</taxon>
        <taxon>Bifidobacteriales</taxon>
        <taxon>Bifidobacteriaceae</taxon>
        <taxon>Bifidobacterium</taxon>
    </lineage>
</organism>
<keyword evidence="3" id="KW-1185">Reference proteome</keyword>
<dbReference type="EMBL" id="MWXA01000002">
    <property type="protein sequence ID" value="OZG68473.1"/>
    <property type="molecule type" value="Genomic_DNA"/>
</dbReference>
<evidence type="ECO:0000313" key="2">
    <source>
        <dbReference type="EMBL" id="OZG68473.1"/>
    </source>
</evidence>